<dbReference type="STRING" id="1789224.BFG52_02610"/>
<dbReference type="InterPro" id="IPR016024">
    <property type="entry name" value="ARM-type_fold"/>
</dbReference>
<evidence type="ECO:0000313" key="2">
    <source>
        <dbReference type="EMBL" id="AOA57357.1"/>
    </source>
</evidence>
<dbReference type="AlphaFoldDB" id="A0A1B2LWP3"/>
<feature type="domain" description="DUF4132" evidence="1">
    <location>
        <begin position="967"/>
        <end position="1116"/>
    </location>
</feature>
<proteinExistence type="predicted"/>
<dbReference type="OrthoDB" id="8859114at2"/>
<dbReference type="EMBL" id="CP016895">
    <property type="protein sequence ID" value="AOA57357.1"/>
    <property type="molecule type" value="Genomic_DNA"/>
</dbReference>
<dbReference type="InterPro" id="IPR011989">
    <property type="entry name" value="ARM-like"/>
</dbReference>
<keyword evidence="3" id="KW-1185">Reference proteome</keyword>
<name>A0A1B2LWP3_9GAMM</name>
<dbReference type="InterPro" id="IPR025406">
    <property type="entry name" value="DUF4132"/>
</dbReference>
<protein>
    <recommendedName>
        <fullName evidence="1">DUF4132 domain-containing protein</fullName>
    </recommendedName>
</protein>
<dbReference type="Proteomes" id="UP000093391">
    <property type="component" value="Chromosome"/>
</dbReference>
<dbReference type="InterPro" id="IPR004155">
    <property type="entry name" value="PBS_lyase_HEAT"/>
</dbReference>
<organism evidence="2 3">
    <name type="scientific">Acinetobacter larvae</name>
    <dbReference type="NCBI Taxonomy" id="1789224"/>
    <lineage>
        <taxon>Bacteria</taxon>
        <taxon>Pseudomonadati</taxon>
        <taxon>Pseudomonadota</taxon>
        <taxon>Gammaproteobacteria</taxon>
        <taxon>Moraxellales</taxon>
        <taxon>Moraxellaceae</taxon>
        <taxon>Acinetobacter</taxon>
    </lineage>
</organism>
<evidence type="ECO:0000313" key="3">
    <source>
        <dbReference type="Proteomes" id="UP000093391"/>
    </source>
</evidence>
<dbReference type="RefSeq" id="WP_067552252.1">
    <property type="nucleotide sequence ID" value="NZ_CP016895.1"/>
</dbReference>
<accession>A0A1B2LWP3</accession>
<gene>
    <name evidence="2" type="ORF">BFG52_02610</name>
</gene>
<dbReference type="SUPFAM" id="SSF48371">
    <property type="entry name" value="ARM repeat"/>
    <property type="match status" value="1"/>
</dbReference>
<evidence type="ECO:0000259" key="1">
    <source>
        <dbReference type="Pfam" id="PF13569"/>
    </source>
</evidence>
<dbReference type="KEGG" id="ala:BFG52_02610"/>
<dbReference type="Gene3D" id="1.25.10.10">
    <property type="entry name" value="Leucine-rich Repeat Variant"/>
    <property type="match status" value="2"/>
</dbReference>
<dbReference type="Pfam" id="PF13569">
    <property type="entry name" value="DUF4132"/>
    <property type="match status" value="1"/>
</dbReference>
<sequence>MLNQVYQHLKHLFSSDNARACSLLQNALLPLAEIDQKLAEKSLAFILNAEHVEVLLELQQLADDKACLLLGNPGVYHWYHGQATLSKAQEKLATKSKNARKELYEGIFELLSTAQIIRLGKLLEAATQQRTLTHLYPDLPIWFHYIVIDGLVSSLAHLGFSERDHSKALRQHWSLAQLTRLLQADEAGQSTKLIAFLFERQNVPSYYNDQLDILYKLSDSVAYLEQHLTELQHNIPKLSADAQLKFLDFIKKQKDLRSKLPELLVILSISPAKKVRDSANSTLADLSKEDSMHFLSHYLQHGSSKQRGYAAEILARLHADSTPVLEQALQQETQKSVQLLIQTAIQRLSAVSTADAVTHLETPPVPTLPDVKIPAEFTQVVLDNYQQILEKARIAAANEIEENKNRDYKYQWANNQLKRLQKVKTESLERVVAYLNGETALKRFENSEQIINYKNALKHVSGFNIVHALRVSALDGRHYINWSSIFEMLKPEQYADLELRQLLWALEQAGFNNPKRMIAKEMLIDHWHDLNAYLPKAEQIWPFFAENIEYLGEALGLTPSQEENKYQSFDIGRAIVILNSFPEIPQQFIPRLLEFALGENKRLRFDAQQALHRLPNIHLRAIDALSSGKQEIRITAIEWLARLQHPDAVPALNALLAKEKKEVVRAAILTALEKLGQDIQAYLQPEVLLKEAQQGLKAKLSASFAWFDFSQLPRLTWQNAQPVDPDIIRWWLVLAEKLKDPKANELLQRYMGLLSEKSQQQLSAQLLQSFIYQDTRGPTAEEATALAQKEAPSRLANYQDWAKRYPDYYGKYASYTLEQVIDEIKRAHMATYLGSAIKSKGMLALTHHAQGSFAVKQLQDYMKQHYQRRAQIEAMLNALSLSNDPLIIQLLLGLSRRYRTASVQTLANQLVSDIAARNDWSSDELADRTIPTAGLDENGILQIDYGSRQFTAIVDDKDKFVLKNEEGKIIKALPAARQHDDNSLIKEAKALLSNSKKELKQVLELQTQRLNEAMCSQRQWPVAEWQEYIYAHPIMQRLIQRLVWQEQRPDGVIQYFRPSDDGCLLNLDDDEVELSADSTIQISHAVYVGEELAQQWLAHFKDYKVKFLFEQMSHALPSTLDLKAEQFDDRKGWLTDTYTLRGVLNKLGYQRAAIEDAGSFDRYTKSYKQLGIDVHISFSGSYVPEENIPAVLYELSFERKAKHYWNNTVLTLNEVPEILLAESYADYHSVAAACAGYDPEWEKKTPW</sequence>
<dbReference type="SMART" id="SM00567">
    <property type="entry name" value="EZ_HEAT"/>
    <property type="match status" value="3"/>
</dbReference>
<reference evidence="2 3" key="1">
    <citation type="submission" date="2016-08" db="EMBL/GenBank/DDBJ databases">
        <authorList>
            <person name="Seilhamer J.J."/>
        </authorList>
    </citation>
    <scope>NUCLEOTIDE SEQUENCE [LARGE SCALE GENOMIC DNA]</scope>
    <source>
        <strain evidence="2 3">BRTC-1</strain>
    </source>
</reference>
<dbReference type="Pfam" id="PF13646">
    <property type="entry name" value="HEAT_2"/>
    <property type="match status" value="1"/>
</dbReference>